<dbReference type="SUPFAM" id="SSF75620">
    <property type="entry name" value="Release factor"/>
    <property type="match status" value="1"/>
</dbReference>
<dbReference type="GO" id="GO:0003747">
    <property type="term" value="F:translation release factor activity"/>
    <property type="evidence" value="ECO:0007669"/>
    <property type="project" value="InterPro"/>
</dbReference>
<accession>A0A2S7TXY9</accession>
<feature type="compositionally biased region" description="Basic and acidic residues" evidence="3">
    <location>
        <begin position="88"/>
        <end position="97"/>
    </location>
</feature>
<keyword evidence="2" id="KW-0809">Transit peptide</keyword>
<evidence type="ECO:0000313" key="5">
    <source>
        <dbReference type="EMBL" id="PQJ27599.1"/>
    </source>
</evidence>
<dbReference type="PANTHER" id="PTHR46203">
    <property type="entry name" value="PROBABLE PEPTIDE CHAIN RELEASE FACTOR C12ORF65"/>
    <property type="match status" value="1"/>
</dbReference>
<evidence type="ECO:0000256" key="3">
    <source>
        <dbReference type="SAM" id="MobiDB-lite"/>
    </source>
</evidence>
<proteinExistence type="inferred from homology"/>
<dbReference type="AlphaFoldDB" id="A0A2S7TXY9"/>
<feature type="region of interest" description="Disordered" evidence="3">
    <location>
        <begin position="1"/>
        <end position="23"/>
    </location>
</feature>
<evidence type="ECO:0000256" key="1">
    <source>
        <dbReference type="ARBA" id="ARBA00010835"/>
    </source>
</evidence>
<dbReference type="Gene3D" id="3.30.160.20">
    <property type="match status" value="1"/>
</dbReference>
<dbReference type="InterPro" id="IPR052405">
    <property type="entry name" value="Mito_Transl_Release_Factor"/>
</dbReference>
<comment type="caution">
    <text evidence="5">The sequence shown here is derived from an EMBL/GenBank/DDBJ whole genome shotgun (WGS) entry which is preliminary data.</text>
</comment>
<evidence type="ECO:0000313" key="6">
    <source>
        <dbReference type="Proteomes" id="UP000239907"/>
    </source>
</evidence>
<dbReference type="PANTHER" id="PTHR46203:SF1">
    <property type="entry name" value="MITOCHONDRIAL TRANSLATION RELEASE FACTOR IN RESCUE"/>
    <property type="match status" value="1"/>
</dbReference>
<dbReference type="EMBL" id="MQWA01000001">
    <property type="protein sequence ID" value="PQJ27599.1"/>
    <property type="molecule type" value="Genomic_DNA"/>
</dbReference>
<dbReference type="Proteomes" id="UP000239907">
    <property type="component" value="Unassembled WGS sequence"/>
</dbReference>
<organism evidence="5 6">
    <name type="scientific">Rubritalea profundi</name>
    <dbReference type="NCBI Taxonomy" id="1658618"/>
    <lineage>
        <taxon>Bacteria</taxon>
        <taxon>Pseudomonadati</taxon>
        <taxon>Verrucomicrobiota</taxon>
        <taxon>Verrucomicrobiia</taxon>
        <taxon>Verrucomicrobiales</taxon>
        <taxon>Rubritaleaceae</taxon>
        <taxon>Rubritalea</taxon>
    </lineage>
</organism>
<protein>
    <recommendedName>
        <fullName evidence="4">Prokaryotic-type class I peptide chain release factors domain-containing protein</fullName>
    </recommendedName>
</protein>
<feature type="region of interest" description="Disordered" evidence="3">
    <location>
        <begin position="88"/>
        <end position="135"/>
    </location>
</feature>
<evidence type="ECO:0000256" key="2">
    <source>
        <dbReference type="ARBA" id="ARBA00022946"/>
    </source>
</evidence>
<comment type="similarity">
    <text evidence="1">Belongs to the prokaryotic/mitochondrial release factor family.</text>
</comment>
<reference evidence="5 6" key="1">
    <citation type="submission" date="2016-12" db="EMBL/GenBank/DDBJ databases">
        <title>Study of bacterial adaptation to deep sea.</title>
        <authorList>
            <person name="Song J."/>
            <person name="Yoshizawa S."/>
            <person name="Kogure K."/>
        </authorList>
    </citation>
    <scope>NUCLEOTIDE SEQUENCE [LARGE SCALE GENOMIC DNA]</scope>
    <source>
        <strain evidence="5 6">SAORIC-165</strain>
    </source>
</reference>
<name>A0A2S7TXY9_9BACT</name>
<dbReference type="Pfam" id="PF00472">
    <property type="entry name" value="RF-1"/>
    <property type="match status" value="1"/>
</dbReference>
<keyword evidence="6" id="KW-1185">Reference proteome</keyword>
<evidence type="ECO:0000259" key="4">
    <source>
        <dbReference type="Pfam" id="PF00472"/>
    </source>
</evidence>
<feature type="compositionally biased region" description="Basic residues" evidence="3">
    <location>
        <begin position="98"/>
        <end position="135"/>
    </location>
</feature>
<dbReference type="OrthoDB" id="9815709at2"/>
<sequence>MSSQHELSVRHRKKLTQLGAPPSSLVEKFIQGSGAGGQKINKTSSCVYLKHLPTGLEVKCQGERSRETNRQLAREELCRKIQALYDKAAAEKKDAREKTRRTNRPRSRNSKSRMLKSKKQNAQKKNLRRKPGTND</sequence>
<feature type="domain" description="Prokaryotic-type class I peptide chain release factors" evidence="4">
    <location>
        <begin position="21"/>
        <end position="126"/>
    </location>
</feature>
<gene>
    <name evidence="5" type="ORF">BSZ32_03210</name>
</gene>
<dbReference type="InterPro" id="IPR045853">
    <property type="entry name" value="Pep_chain_release_fac_I_sf"/>
</dbReference>
<dbReference type="InterPro" id="IPR000352">
    <property type="entry name" value="Pep_chain_release_fac_I"/>
</dbReference>